<keyword evidence="2" id="KW-0812">Transmembrane</keyword>
<feature type="compositionally biased region" description="Basic and acidic residues" evidence="1">
    <location>
        <begin position="1"/>
        <end position="11"/>
    </location>
</feature>
<dbReference type="Proteomes" id="UP000722485">
    <property type="component" value="Unassembled WGS sequence"/>
</dbReference>
<evidence type="ECO:0000256" key="2">
    <source>
        <dbReference type="SAM" id="Phobius"/>
    </source>
</evidence>
<keyword evidence="2" id="KW-1133">Transmembrane helix</keyword>
<proteinExistence type="predicted"/>
<sequence>MEEPSPAERLRGGQGAKPLAAGNASVEEQVIPMRRYVPGIHCVFSIKSRPWGVEPPGHSGTRSMGTMNKGPWIWVDCVTALGIFDVAEAGLGHDPSRFDPAKPSQAKPTSQPTSRPTRRLCLEKGPSPDADAPRPRTKGTQAGCPVPRLDNILLSLNKPPTSLPSPDITFPTTKPAADASQSTSSAGPAPTWRLGVHAAAESKMHLSAEALHAWDARDGHQRAEQTKGSKDTQTDGGSSNTTTIALVVVAVIILLLLVGIVWFCRSRKAKKSSSLEPTDEPKKKGFFGRITGRLRGGRYEQTSGDDSDRSHQLNSTGSRRNGDVEAGTNRGSTATGAVDRNTSVRSIMTLPAYRQMAATNEQVLGREGERDGVDVIVDLPNQEEEEELRDREMETMYQIRTTRRQLIAEREERREQRREARLRNDAAALQDIRARTRAANQDTTITDLRTTVDQIKDTRNRSVSSVSYADVGVARHDGTRIRANSTESERVGLLEDAGSITLGHNRGRSASSAASADTDFMSLTPTHTRGESLSGGPWVPNGSARTGSSTELVEADLGDTTMPPPEYHDLSLSEENRSTTPLHEPPPDYPGPYRSASQRTQRSLTTTARPDGEVEPETEPETETRTQTLGRGVGGVPQLPSLRISRLPEIVIEPSSAHP</sequence>
<name>A0A9P5H7T5_9HYPO</name>
<protein>
    <submittedName>
        <fullName evidence="3">Uncharacterized protein</fullName>
    </submittedName>
</protein>
<feature type="region of interest" description="Disordered" evidence="1">
    <location>
        <begin position="1"/>
        <end position="24"/>
    </location>
</feature>
<comment type="caution">
    <text evidence="3">The sequence shown here is derived from an EMBL/GenBank/DDBJ whole genome shotgun (WGS) entry which is preliminary data.</text>
</comment>
<organism evidence="3 4">
    <name type="scientific">Cylindrodendrum hubeiense</name>
    <dbReference type="NCBI Taxonomy" id="595255"/>
    <lineage>
        <taxon>Eukaryota</taxon>
        <taxon>Fungi</taxon>
        <taxon>Dikarya</taxon>
        <taxon>Ascomycota</taxon>
        <taxon>Pezizomycotina</taxon>
        <taxon>Sordariomycetes</taxon>
        <taxon>Hypocreomycetidae</taxon>
        <taxon>Hypocreales</taxon>
        <taxon>Nectriaceae</taxon>
        <taxon>Cylindrodendrum</taxon>
    </lineage>
</organism>
<feature type="transmembrane region" description="Helical" evidence="2">
    <location>
        <begin position="244"/>
        <end position="264"/>
    </location>
</feature>
<feature type="region of interest" description="Disordered" evidence="1">
    <location>
        <begin position="95"/>
        <end position="191"/>
    </location>
</feature>
<reference evidence="3" key="1">
    <citation type="submission" date="2020-03" db="EMBL/GenBank/DDBJ databases">
        <title>Draft Genome Sequence of Cylindrodendrum hubeiense.</title>
        <authorList>
            <person name="Buettner E."/>
            <person name="Kellner H."/>
        </authorList>
    </citation>
    <scope>NUCLEOTIDE SEQUENCE</scope>
    <source>
        <strain evidence="3">IHI 201604</strain>
    </source>
</reference>
<feature type="region of interest" description="Disordered" evidence="1">
    <location>
        <begin position="218"/>
        <end position="239"/>
    </location>
</feature>
<evidence type="ECO:0000256" key="1">
    <source>
        <dbReference type="SAM" id="MobiDB-lite"/>
    </source>
</evidence>
<dbReference type="AlphaFoldDB" id="A0A9P5H7T5"/>
<evidence type="ECO:0000313" key="4">
    <source>
        <dbReference type="Proteomes" id="UP000722485"/>
    </source>
</evidence>
<feature type="compositionally biased region" description="Polar residues" evidence="1">
    <location>
        <begin position="595"/>
        <end position="608"/>
    </location>
</feature>
<keyword evidence="2" id="KW-0472">Membrane</keyword>
<evidence type="ECO:0000313" key="3">
    <source>
        <dbReference type="EMBL" id="KAF7547448.1"/>
    </source>
</evidence>
<keyword evidence="4" id="KW-1185">Reference proteome</keyword>
<feature type="compositionally biased region" description="Basic and acidic residues" evidence="1">
    <location>
        <begin position="218"/>
        <end position="233"/>
    </location>
</feature>
<feature type="compositionally biased region" description="Polar residues" evidence="1">
    <location>
        <begin position="329"/>
        <end position="342"/>
    </location>
</feature>
<gene>
    <name evidence="3" type="ORF">G7Z17_g7725</name>
</gene>
<feature type="compositionally biased region" description="Polar residues" evidence="1">
    <location>
        <begin position="106"/>
        <end position="115"/>
    </location>
</feature>
<feature type="region of interest" description="Disordered" evidence="1">
    <location>
        <begin position="504"/>
        <end position="659"/>
    </location>
</feature>
<feature type="region of interest" description="Disordered" evidence="1">
    <location>
        <begin position="271"/>
        <end position="342"/>
    </location>
</feature>
<dbReference type="EMBL" id="JAANBB010000178">
    <property type="protein sequence ID" value="KAF7547448.1"/>
    <property type="molecule type" value="Genomic_DNA"/>
</dbReference>
<accession>A0A9P5H7T5</accession>
<feature type="compositionally biased region" description="Basic and acidic residues" evidence="1">
    <location>
        <begin position="566"/>
        <end position="577"/>
    </location>
</feature>
<dbReference type="OrthoDB" id="5376312at2759"/>